<dbReference type="Gene3D" id="3.30.565.10">
    <property type="entry name" value="Histidine kinase-like ATPase, C-terminal domain"/>
    <property type="match status" value="1"/>
</dbReference>
<evidence type="ECO:0000259" key="5">
    <source>
        <dbReference type="Pfam" id="PF07730"/>
    </source>
</evidence>
<sequence length="387" mass="41794">MSCAVTLKNVSETALEPLRRMTRRMLLFTELIVLLPLFFLLREGSNPYVLVVIGIGTVVIIVVRMRDTLSLMRGSWQPFPDSHVFGLSALALGMTGLACAIDAGAGGFSTMFVGMAASEFFVARALRDAWRRVGVVVVVEVALLTVVLMLTGQRDLLDNVLIGSLIMTVVLSLSVGLTYRQWEGALKLEQARRDAAELAATRERLRLAEDLHDILGHALEVVSLKSELAVRLTDQEKSKAEMVEVQRLARNALRDVRALAQGNRPTDFATELTGARTLLDSAGISCDFSADPAVLTNGERDLFGRVLREAMTNALRHSDPRSCGVSLVAKPNEVVLRVVNDGVAPLRSAEDGSGLASLARRVKEAGGSFTAGTVDPASFEVIASLPR</sequence>
<feature type="domain" description="Signal transduction histidine kinase subgroup 3 dimerisation and phosphoacceptor" evidence="5">
    <location>
        <begin position="203"/>
        <end position="267"/>
    </location>
</feature>
<keyword evidence="2 6" id="KW-0418">Kinase</keyword>
<dbReference type="EMBL" id="FWXV01000002">
    <property type="protein sequence ID" value="SMC90166.1"/>
    <property type="molecule type" value="Genomic_DNA"/>
</dbReference>
<dbReference type="GO" id="GO:0046983">
    <property type="term" value="F:protein dimerization activity"/>
    <property type="evidence" value="ECO:0007669"/>
    <property type="project" value="InterPro"/>
</dbReference>
<keyword evidence="1" id="KW-0808">Transferase</keyword>
<feature type="transmembrane region" description="Helical" evidence="4">
    <location>
        <begin position="84"/>
        <end position="103"/>
    </location>
</feature>
<dbReference type="Pfam" id="PF07730">
    <property type="entry name" value="HisKA_3"/>
    <property type="match status" value="1"/>
</dbReference>
<keyword evidence="3" id="KW-0902">Two-component regulatory system</keyword>
<dbReference type="PANTHER" id="PTHR24421:SF63">
    <property type="entry name" value="SENSOR HISTIDINE KINASE DESK"/>
    <property type="match status" value="1"/>
</dbReference>
<evidence type="ECO:0000256" key="1">
    <source>
        <dbReference type="ARBA" id="ARBA00022679"/>
    </source>
</evidence>
<keyword evidence="4" id="KW-1133">Transmembrane helix</keyword>
<evidence type="ECO:0000256" key="4">
    <source>
        <dbReference type="SAM" id="Phobius"/>
    </source>
</evidence>
<dbReference type="SUPFAM" id="SSF55874">
    <property type="entry name" value="ATPase domain of HSP90 chaperone/DNA topoisomerase II/histidine kinase"/>
    <property type="match status" value="1"/>
</dbReference>
<dbReference type="Proteomes" id="UP000192674">
    <property type="component" value="Unassembled WGS sequence"/>
</dbReference>
<keyword evidence="4" id="KW-0472">Membrane</keyword>
<feature type="transmembrane region" description="Helical" evidence="4">
    <location>
        <begin position="133"/>
        <end position="153"/>
    </location>
</feature>
<feature type="transmembrane region" description="Helical" evidence="4">
    <location>
        <begin position="47"/>
        <end position="63"/>
    </location>
</feature>
<dbReference type="PANTHER" id="PTHR24421">
    <property type="entry name" value="NITRATE/NITRITE SENSOR PROTEIN NARX-RELATED"/>
    <property type="match status" value="1"/>
</dbReference>
<organism evidence="6 7">
    <name type="scientific">Kibdelosporangium aridum</name>
    <dbReference type="NCBI Taxonomy" id="2030"/>
    <lineage>
        <taxon>Bacteria</taxon>
        <taxon>Bacillati</taxon>
        <taxon>Actinomycetota</taxon>
        <taxon>Actinomycetes</taxon>
        <taxon>Pseudonocardiales</taxon>
        <taxon>Pseudonocardiaceae</taxon>
        <taxon>Kibdelosporangium</taxon>
    </lineage>
</organism>
<keyword evidence="4" id="KW-0812">Transmembrane</keyword>
<protein>
    <submittedName>
        <fullName evidence="6">Two-component system, NarL family, sensor histidine kinase DesK</fullName>
    </submittedName>
</protein>
<name>A0A1Y5XGV6_KIBAR</name>
<dbReference type="CDD" id="cd16917">
    <property type="entry name" value="HATPase_UhpB-NarQ-NarX-like"/>
    <property type="match status" value="1"/>
</dbReference>
<dbReference type="InterPro" id="IPR050482">
    <property type="entry name" value="Sensor_HK_TwoCompSys"/>
</dbReference>
<dbReference type="InterPro" id="IPR011712">
    <property type="entry name" value="Sig_transdc_His_kin_sub3_dim/P"/>
</dbReference>
<evidence type="ECO:0000256" key="3">
    <source>
        <dbReference type="ARBA" id="ARBA00023012"/>
    </source>
</evidence>
<dbReference type="Gene3D" id="1.20.5.1930">
    <property type="match status" value="1"/>
</dbReference>
<keyword evidence="7" id="KW-1185">Reference proteome</keyword>
<dbReference type="GO" id="GO:0016020">
    <property type="term" value="C:membrane"/>
    <property type="evidence" value="ECO:0007669"/>
    <property type="project" value="InterPro"/>
</dbReference>
<dbReference type="GO" id="GO:0000155">
    <property type="term" value="F:phosphorelay sensor kinase activity"/>
    <property type="evidence" value="ECO:0007669"/>
    <property type="project" value="InterPro"/>
</dbReference>
<dbReference type="AlphaFoldDB" id="A0A1Y5XGV6"/>
<evidence type="ECO:0000313" key="6">
    <source>
        <dbReference type="EMBL" id="SMC90166.1"/>
    </source>
</evidence>
<feature type="transmembrane region" description="Helical" evidence="4">
    <location>
        <begin position="159"/>
        <end position="179"/>
    </location>
</feature>
<evidence type="ECO:0000313" key="7">
    <source>
        <dbReference type="Proteomes" id="UP000192674"/>
    </source>
</evidence>
<feature type="transmembrane region" description="Helical" evidence="4">
    <location>
        <begin position="25"/>
        <end position="41"/>
    </location>
</feature>
<dbReference type="InterPro" id="IPR036890">
    <property type="entry name" value="HATPase_C_sf"/>
</dbReference>
<evidence type="ECO:0000256" key="2">
    <source>
        <dbReference type="ARBA" id="ARBA00022777"/>
    </source>
</evidence>
<gene>
    <name evidence="6" type="ORF">SAMN05661093_02630</name>
</gene>
<accession>A0A1Y5XGV6</accession>
<reference evidence="6 7" key="1">
    <citation type="submission" date="2017-04" db="EMBL/GenBank/DDBJ databases">
        <authorList>
            <person name="Afonso C.L."/>
            <person name="Miller P.J."/>
            <person name="Scott M.A."/>
            <person name="Spackman E."/>
            <person name="Goraichik I."/>
            <person name="Dimitrov K.M."/>
            <person name="Suarez D.L."/>
            <person name="Swayne D.E."/>
        </authorList>
    </citation>
    <scope>NUCLEOTIDE SEQUENCE [LARGE SCALE GENOMIC DNA]</scope>
    <source>
        <strain evidence="6 7">DSM 43828</strain>
    </source>
</reference>
<proteinExistence type="predicted"/>